<reference evidence="4 5" key="1">
    <citation type="submission" date="2024-06" db="EMBL/GenBank/DDBJ databases">
        <title>Novosphingobium rhizovicinus M1R2S20.</title>
        <authorList>
            <person name="Sun J.-Q."/>
        </authorList>
    </citation>
    <scope>NUCLEOTIDE SEQUENCE [LARGE SCALE GENOMIC DNA]</scope>
    <source>
        <strain evidence="4 5">M1R2S20</strain>
    </source>
</reference>
<evidence type="ECO:0000313" key="4">
    <source>
        <dbReference type="EMBL" id="MEW9856666.1"/>
    </source>
</evidence>
<evidence type="ECO:0000256" key="2">
    <source>
        <dbReference type="ARBA" id="ARBA00022908"/>
    </source>
</evidence>
<evidence type="ECO:0000259" key="3">
    <source>
        <dbReference type="Pfam" id="PF13356"/>
    </source>
</evidence>
<accession>A0ABV3REZ4</accession>
<evidence type="ECO:0000256" key="1">
    <source>
        <dbReference type="ARBA" id="ARBA00008857"/>
    </source>
</evidence>
<protein>
    <submittedName>
        <fullName evidence="4">Arm DNA-binding domain-containing protein</fullName>
    </submittedName>
</protein>
<comment type="similarity">
    <text evidence="1">Belongs to the 'phage' integrase family.</text>
</comment>
<dbReference type="InterPro" id="IPR025166">
    <property type="entry name" value="Integrase_DNA_bind_dom"/>
</dbReference>
<dbReference type="Pfam" id="PF13356">
    <property type="entry name" value="Arm-DNA-bind_3"/>
    <property type="match status" value="1"/>
</dbReference>
<sequence>MLTEIKMRGAKPAAKAYKLFDAHRMFLLVNTGGSKLWRMNYVFDGKNKTLALGSYSLVGVAEARKKRDQARLDLQQGFDPGVFKKLKLKANLEASRNRFERVAREWHQVNAPSGPRSRPRTFSALSKATYSLLSAP</sequence>
<keyword evidence="5" id="KW-1185">Reference proteome</keyword>
<keyword evidence="4" id="KW-0238">DNA-binding</keyword>
<evidence type="ECO:0000313" key="5">
    <source>
        <dbReference type="Proteomes" id="UP001556118"/>
    </source>
</evidence>
<keyword evidence="2" id="KW-0229">DNA integration</keyword>
<comment type="caution">
    <text evidence="4">The sequence shown here is derived from an EMBL/GenBank/DDBJ whole genome shotgun (WGS) entry which is preliminary data.</text>
</comment>
<dbReference type="Gene3D" id="3.30.160.390">
    <property type="entry name" value="Integrase, DNA-binding domain"/>
    <property type="match status" value="1"/>
</dbReference>
<organism evidence="4 5">
    <name type="scientific">Novosphingobium rhizovicinum</name>
    <dbReference type="NCBI Taxonomy" id="3228928"/>
    <lineage>
        <taxon>Bacteria</taxon>
        <taxon>Pseudomonadati</taxon>
        <taxon>Pseudomonadota</taxon>
        <taxon>Alphaproteobacteria</taxon>
        <taxon>Sphingomonadales</taxon>
        <taxon>Sphingomonadaceae</taxon>
        <taxon>Novosphingobium</taxon>
    </lineage>
</organism>
<dbReference type="InterPro" id="IPR038488">
    <property type="entry name" value="Integrase_DNA-bd_sf"/>
</dbReference>
<dbReference type="InterPro" id="IPR050808">
    <property type="entry name" value="Phage_Integrase"/>
</dbReference>
<dbReference type="Proteomes" id="UP001556118">
    <property type="component" value="Unassembled WGS sequence"/>
</dbReference>
<dbReference type="EMBL" id="JBFNXR010000052">
    <property type="protein sequence ID" value="MEW9856666.1"/>
    <property type="molecule type" value="Genomic_DNA"/>
</dbReference>
<dbReference type="PANTHER" id="PTHR30629:SF2">
    <property type="entry name" value="PROPHAGE INTEGRASE INTS-RELATED"/>
    <property type="match status" value="1"/>
</dbReference>
<proteinExistence type="inferred from homology"/>
<gene>
    <name evidence="4" type="ORF">ABUH87_16130</name>
</gene>
<dbReference type="GO" id="GO:0003677">
    <property type="term" value="F:DNA binding"/>
    <property type="evidence" value="ECO:0007669"/>
    <property type="project" value="UniProtKB-KW"/>
</dbReference>
<dbReference type="PANTHER" id="PTHR30629">
    <property type="entry name" value="PROPHAGE INTEGRASE"/>
    <property type="match status" value="1"/>
</dbReference>
<feature type="domain" description="Integrase DNA-binding" evidence="3">
    <location>
        <begin position="2"/>
        <end position="85"/>
    </location>
</feature>
<name>A0ABV3REZ4_9SPHN</name>
<dbReference type="RefSeq" id="WP_367775133.1">
    <property type="nucleotide sequence ID" value="NZ_JBFNXR010000052.1"/>
</dbReference>